<keyword evidence="3 5" id="KW-1133">Transmembrane helix</keyword>
<dbReference type="InterPro" id="IPR045863">
    <property type="entry name" value="CorA_TM1_TM2"/>
</dbReference>
<gene>
    <name evidence="6" type="ORF">K458DRAFT_482429</name>
</gene>
<dbReference type="GO" id="GO:0016020">
    <property type="term" value="C:membrane"/>
    <property type="evidence" value="ECO:0007669"/>
    <property type="project" value="UniProtKB-SubCell"/>
</dbReference>
<organism evidence="6 7">
    <name type="scientific">Lentithecium fluviatile CBS 122367</name>
    <dbReference type="NCBI Taxonomy" id="1168545"/>
    <lineage>
        <taxon>Eukaryota</taxon>
        <taxon>Fungi</taxon>
        <taxon>Dikarya</taxon>
        <taxon>Ascomycota</taxon>
        <taxon>Pezizomycotina</taxon>
        <taxon>Dothideomycetes</taxon>
        <taxon>Pleosporomycetidae</taxon>
        <taxon>Pleosporales</taxon>
        <taxon>Massarineae</taxon>
        <taxon>Lentitheciaceae</taxon>
        <taxon>Lentithecium</taxon>
    </lineage>
</organism>
<comment type="subcellular location">
    <subcellularLocation>
        <location evidence="1">Membrane</location>
        <topology evidence="1">Multi-pass membrane protein</topology>
    </subcellularLocation>
</comment>
<evidence type="ECO:0000256" key="2">
    <source>
        <dbReference type="ARBA" id="ARBA00022692"/>
    </source>
</evidence>
<evidence type="ECO:0000256" key="1">
    <source>
        <dbReference type="ARBA" id="ARBA00004141"/>
    </source>
</evidence>
<evidence type="ECO:0000256" key="4">
    <source>
        <dbReference type="ARBA" id="ARBA00023136"/>
    </source>
</evidence>
<dbReference type="Gene3D" id="1.20.58.340">
    <property type="entry name" value="Magnesium transport protein CorA, transmembrane region"/>
    <property type="match status" value="1"/>
</dbReference>
<dbReference type="OrthoDB" id="1046782at2759"/>
<keyword evidence="7" id="KW-1185">Reference proteome</keyword>
<dbReference type="EMBL" id="MU005569">
    <property type="protein sequence ID" value="KAF2691700.1"/>
    <property type="molecule type" value="Genomic_DNA"/>
</dbReference>
<feature type="transmembrane region" description="Helical" evidence="5">
    <location>
        <begin position="349"/>
        <end position="368"/>
    </location>
</feature>
<dbReference type="Proteomes" id="UP000799291">
    <property type="component" value="Unassembled WGS sequence"/>
</dbReference>
<accession>A0A6G1JN98</accession>
<dbReference type="SUPFAM" id="SSF144083">
    <property type="entry name" value="Magnesium transport protein CorA, transmembrane region"/>
    <property type="match status" value="1"/>
</dbReference>
<proteinExistence type="predicted"/>
<evidence type="ECO:0000313" key="7">
    <source>
        <dbReference type="Proteomes" id="UP000799291"/>
    </source>
</evidence>
<sequence length="424" mass="48046">MPQVRFFEVWKHPDGMRNTRNGLLLYEDFDDWLTLKGDFAVELKEGLLLDPRQMLLRVVTCENVGSPHSLGHSQAFFERLRDNFNLLETTEEAFINNNGAFSSSSLRNATSQEIESLSLVIKVPYWVRGCEALSMHHDSKAGSTRVFMLWITDTNHRELVDFLRSQSDKTAYEDPLLLPSWVLRNHRRAAEAYRAKIDQSLLNIEHQIGYALPGLLHYKPSKPQAQSSLVEGNGFEDIVRRLHASLTELGALAMEANFGKELGAFLKKLAGAGDFGLRSISATQSESLLHLVDLNTNLYSTMAAQVAVLKERVQSHINLTFSLIAQEENKLSRTVAANSKRDSAAMKTIAVVTMFFLPPTFVATLFSMSMFNWGTEGSGAGLTSAYFWVYWAVAIPLTFLVVLVWRVWWKWEEKRYLPDMSRTK</sequence>
<keyword evidence="2 5" id="KW-0812">Transmembrane</keyword>
<evidence type="ECO:0000256" key="5">
    <source>
        <dbReference type="SAM" id="Phobius"/>
    </source>
</evidence>
<protein>
    <submittedName>
        <fullName evidence="6">Uncharacterized protein</fullName>
    </submittedName>
</protein>
<keyword evidence="4 5" id="KW-0472">Membrane</keyword>
<dbReference type="AlphaFoldDB" id="A0A6G1JN98"/>
<name>A0A6G1JN98_9PLEO</name>
<reference evidence="6" key="1">
    <citation type="journal article" date="2020" name="Stud. Mycol.">
        <title>101 Dothideomycetes genomes: a test case for predicting lifestyles and emergence of pathogens.</title>
        <authorList>
            <person name="Haridas S."/>
            <person name="Albert R."/>
            <person name="Binder M."/>
            <person name="Bloem J."/>
            <person name="Labutti K."/>
            <person name="Salamov A."/>
            <person name="Andreopoulos B."/>
            <person name="Baker S."/>
            <person name="Barry K."/>
            <person name="Bills G."/>
            <person name="Bluhm B."/>
            <person name="Cannon C."/>
            <person name="Castanera R."/>
            <person name="Culley D."/>
            <person name="Daum C."/>
            <person name="Ezra D."/>
            <person name="Gonzalez J."/>
            <person name="Henrissat B."/>
            <person name="Kuo A."/>
            <person name="Liang C."/>
            <person name="Lipzen A."/>
            <person name="Lutzoni F."/>
            <person name="Magnuson J."/>
            <person name="Mondo S."/>
            <person name="Nolan M."/>
            <person name="Ohm R."/>
            <person name="Pangilinan J."/>
            <person name="Park H.-J."/>
            <person name="Ramirez L."/>
            <person name="Alfaro M."/>
            <person name="Sun H."/>
            <person name="Tritt A."/>
            <person name="Yoshinaga Y."/>
            <person name="Zwiers L.-H."/>
            <person name="Turgeon B."/>
            <person name="Goodwin S."/>
            <person name="Spatafora J."/>
            <person name="Crous P."/>
            <person name="Grigoriev I."/>
        </authorList>
    </citation>
    <scope>NUCLEOTIDE SEQUENCE</scope>
    <source>
        <strain evidence="6">CBS 122367</strain>
    </source>
</reference>
<evidence type="ECO:0000256" key="3">
    <source>
        <dbReference type="ARBA" id="ARBA00022989"/>
    </source>
</evidence>
<evidence type="ECO:0000313" key="6">
    <source>
        <dbReference type="EMBL" id="KAF2691700.1"/>
    </source>
</evidence>
<feature type="transmembrane region" description="Helical" evidence="5">
    <location>
        <begin position="388"/>
        <end position="408"/>
    </location>
</feature>